<evidence type="ECO:0008006" key="4">
    <source>
        <dbReference type="Google" id="ProtNLM"/>
    </source>
</evidence>
<accession>A0A2H4PIE1</accession>
<keyword evidence="3" id="KW-1185">Reference proteome</keyword>
<evidence type="ECO:0000256" key="1">
    <source>
        <dbReference type="SAM" id="MobiDB-lite"/>
    </source>
</evidence>
<evidence type="ECO:0000313" key="3">
    <source>
        <dbReference type="Proteomes" id="UP000241007"/>
    </source>
</evidence>
<proteinExistence type="predicted"/>
<organism evidence="2 3">
    <name type="scientific">Streptomyces phage WRightOn</name>
    <dbReference type="NCBI Taxonomy" id="2053723"/>
    <lineage>
        <taxon>Viruses</taxon>
        <taxon>Duplodnaviria</taxon>
        <taxon>Heunggongvirae</taxon>
        <taxon>Uroviricota</taxon>
        <taxon>Caudoviricetes</taxon>
        <taxon>Beephvirinae</taxon>
        <taxon>Manuelvirus</taxon>
        <taxon>Manuelvirus wrighton</taxon>
    </lineage>
</organism>
<dbReference type="Proteomes" id="UP000241007">
    <property type="component" value="Segment"/>
</dbReference>
<gene>
    <name evidence="2" type="ORF">SEA_WRIGHTON_82</name>
</gene>
<name>A0A2H4PIE1_9CAUD</name>
<sequence>MKVKGMILVGALLVGLAACQPSEEPDCEWELEQVAYVTGNTPRPAPTRHREVKVPGAKPPVKMPVVEAPKPTSKPPKGKVWEYDCD</sequence>
<evidence type="ECO:0000313" key="2">
    <source>
        <dbReference type="EMBL" id="ATW62515.1"/>
    </source>
</evidence>
<reference evidence="2 3" key="1">
    <citation type="submission" date="2017-11" db="EMBL/GenBank/DDBJ databases">
        <authorList>
            <person name="Keri A.G."/>
            <person name="Ahn S.H."/>
            <person name="Alvarado I.A."/>
            <person name="Hartigan K.A."/>
            <person name="Shaffer C.D."/>
            <person name="Weston-Hafer K.A."/>
            <person name="Russell D.A."/>
            <person name="Pope W.H."/>
            <person name="Jacobs-Sera D."/>
            <person name="Hendrix R.W."/>
            <person name="Hatfull G.F."/>
        </authorList>
    </citation>
    <scope>NUCLEOTIDE SEQUENCE [LARGE SCALE GENOMIC DNA]</scope>
</reference>
<dbReference type="PROSITE" id="PS51257">
    <property type="entry name" value="PROKAR_LIPOPROTEIN"/>
    <property type="match status" value="1"/>
</dbReference>
<dbReference type="EMBL" id="MG515223">
    <property type="protein sequence ID" value="ATW62515.1"/>
    <property type="molecule type" value="Genomic_DNA"/>
</dbReference>
<feature type="region of interest" description="Disordered" evidence="1">
    <location>
        <begin position="40"/>
        <end position="86"/>
    </location>
</feature>
<protein>
    <recommendedName>
        <fullName evidence="4">Lipoprotein</fullName>
    </recommendedName>
</protein>